<evidence type="ECO:0000256" key="9">
    <source>
        <dbReference type="ARBA" id="ARBA00023136"/>
    </source>
</evidence>
<dbReference type="Pfam" id="PF03595">
    <property type="entry name" value="SLAC1"/>
    <property type="match status" value="1"/>
</dbReference>
<comment type="subcellular location">
    <subcellularLocation>
        <location evidence="2">Cell membrane</location>
    </subcellularLocation>
    <subcellularLocation>
        <location evidence="1">Endomembrane system</location>
        <topology evidence="1">Multi-pass membrane protein</topology>
    </subcellularLocation>
</comment>
<dbReference type="GO" id="GO:0005886">
    <property type="term" value="C:plasma membrane"/>
    <property type="evidence" value="ECO:0007669"/>
    <property type="project" value="UniProtKB-SubCell"/>
</dbReference>
<evidence type="ECO:0000256" key="2">
    <source>
        <dbReference type="ARBA" id="ARBA00004236"/>
    </source>
</evidence>
<organism evidence="11 12">
    <name type="scientific">Camellia sinensis</name>
    <name type="common">Tea plant</name>
    <name type="synonym">Thea sinensis</name>
    <dbReference type="NCBI Taxonomy" id="4442"/>
    <lineage>
        <taxon>Eukaryota</taxon>
        <taxon>Viridiplantae</taxon>
        <taxon>Streptophyta</taxon>
        <taxon>Embryophyta</taxon>
        <taxon>Tracheophyta</taxon>
        <taxon>Spermatophyta</taxon>
        <taxon>Magnoliopsida</taxon>
        <taxon>eudicotyledons</taxon>
        <taxon>Gunneridae</taxon>
        <taxon>Pentapetalae</taxon>
        <taxon>asterids</taxon>
        <taxon>Ericales</taxon>
        <taxon>Theaceae</taxon>
        <taxon>Camellia</taxon>
    </lineage>
</organism>
<dbReference type="GO" id="GO:0006873">
    <property type="term" value="P:intracellular monoatomic ion homeostasis"/>
    <property type="evidence" value="ECO:0007669"/>
    <property type="project" value="InterPro"/>
</dbReference>
<dbReference type="Proteomes" id="UP000593564">
    <property type="component" value="Unassembled WGS sequence"/>
</dbReference>
<reference evidence="12" key="1">
    <citation type="journal article" date="2020" name="Nat. Commun.">
        <title>Genome assembly of wild tea tree DASZ reveals pedigree and selection history of tea varieties.</title>
        <authorList>
            <person name="Zhang W."/>
            <person name="Zhang Y."/>
            <person name="Qiu H."/>
            <person name="Guo Y."/>
            <person name="Wan H."/>
            <person name="Zhang X."/>
            <person name="Scossa F."/>
            <person name="Alseekh S."/>
            <person name="Zhang Q."/>
            <person name="Wang P."/>
            <person name="Xu L."/>
            <person name="Schmidt M.H."/>
            <person name="Jia X."/>
            <person name="Li D."/>
            <person name="Zhu A."/>
            <person name="Guo F."/>
            <person name="Chen W."/>
            <person name="Ni D."/>
            <person name="Usadel B."/>
            <person name="Fernie A.R."/>
            <person name="Wen W."/>
        </authorList>
    </citation>
    <scope>NUCLEOTIDE SEQUENCE [LARGE SCALE GENOMIC DNA]</scope>
    <source>
        <strain evidence="12">cv. G240</strain>
    </source>
</reference>
<dbReference type="PANTHER" id="PTHR31269:SF60">
    <property type="entry name" value="S-TYPE ANION CHANNEL SLAH1"/>
    <property type="match status" value="1"/>
</dbReference>
<keyword evidence="12" id="KW-1185">Reference proteome</keyword>
<dbReference type="GO" id="GO:0012505">
    <property type="term" value="C:endomembrane system"/>
    <property type="evidence" value="ECO:0007669"/>
    <property type="project" value="UniProtKB-SubCell"/>
</dbReference>
<evidence type="ECO:0000256" key="10">
    <source>
        <dbReference type="SAM" id="Phobius"/>
    </source>
</evidence>
<keyword evidence="9 10" id="KW-0472">Membrane</keyword>
<dbReference type="EMBL" id="JACBKZ010000007">
    <property type="protein sequence ID" value="KAF5945204.1"/>
    <property type="molecule type" value="Genomic_DNA"/>
</dbReference>
<proteinExistence type="inferred from homology"/>
<evidence type="ECO:0000256" key="6">
    <source>
        <dbReference type="ARBA" id="ARBA00022692"/>
    </source>
</evidence>
<dbReference type="GO" id="GO:0008308">
    <property type="term" value="F:voltage-gated monoatomic anion channel activity"/>
    <property type="evidence" value="ECO:0007669"/>
    <property type="project" value="InterPro"/>
</dbReference>
<dbReference type="Gene3D" id="1.50.10.150">
    <property type="entry name" value="Voltage-dependent anion channel"/>
    <property type="match status" value="1"/>
</dbReference>
<feature type="transmembrane region" description="Helical" evidence="10">
    <location>
        <begin position="46"/>
        <end position="72"/>
    </location>
</feature>
<evidence type="ECO:0000256" key="1">
    <source>
        <dbReference type="ARBA" id="ARBA00004127"/>
    </source>
</evidence>
<keyword evidence="5" id="KW-1003">Cell membrane</keyword>
<feature type="transmembrane region" description="Helical" evidence="10">
    <location>
        <begin position="20"/>
        <end position="40"/>
    </location>
</feature>
<evidence type="ECO:0000256" key="8">
    <source>
        <dbReference type="ARBA" id="ARBA00023065"/>
    </source>
</evidence>
<evidence type="ECO:0000256" key="3">
    <source>
        <dbReference type="ARBA" id="ARBA00007808"/>
    </source>
</evidence>
<dbReference type="InterPro" id="IPR030183">
    <property type="entry name" value="SLAC/SLAH"/>
</dbReference>
<keyword evidence="7 10" id="KW-1133">Transmembrane helix</keyword>
<keyword evidence="6 10" id="KW-0812">Transmembrane</keyword>
<evidence type="ECO:0000256" key="4">
    <source>
        <dbReference type="ARBA" id="ARBA00022448"/>
    </source>
</evidence>
<accession>A0A7J7H0F0</accession>
<dbReference type="InterPro" id="IPR038665">
    <property type="entry name" value="Voltage-dep_anion_channel_sf"/>
</dbReference>
<comment type="caution">
    <text evidence="11">The sequence shown here is derived from an EMBL/GenBank/DDBJ whole genome shotgun (WGS) entry which is preliminary data.</text>
</comment>
<evidence type="ECO:0000313" key="12">
    <source>
        <dbReference type="Proteomes" id="UP000593564"/>
    </source>
</evidence>
<evidence type="ECO:0000256" key="5">
    <source>
        <dbReference type="ARBA" id="ARBA00022475"/>
    </source>
</evidence>
<name>A0A7J7H0F0_CAMSI</name>
<evidence type="ECO:0000256" key="7">
    <source>
        <dbReference type="ARBA" id="ARBA00022989"/>
    </source>
</evidence>
<sequence>MTLEACRPALFKKSMRRFNVAWWAYSFPLTFLALATVEYAKQVKGIVAPVLMLMLSVLSLLVFLSLMVFTALNTNAWLALAQVQISYHSSSNFGDKEEPELAKQEKEMLLEKTEVQ</sequence>
<dbReference type="AlphaFoldDB" id="A0A7J7H0F0"/>
<dbReference type="PANTHER" id="PTHR31269">
    <property type="entry name" value="S-TYPE ANION CHANNEL SLAH3"/>
    <property type="match status" value="1"/>
</dbReference>
<gene>
    <name evidence="11" type="ORF">HYC85_015432</name>
</gene>
<reference evidence="11 12" key="2">
    <citation type="submission" date="2020-07" db="EMBL/GenBank/DDBJ databases">
        <title>Genome assembly of wild tea tree DASZ reveals pedigree and selection history of tea varieties.</title>
        <authorList>
            <person name="Zhang W."/>
        </authorList>
    </citation>
    <scope>NUCLEOTIDE SEQUENCE [LARGE SCALE GENOMIC DNA]</scope>
    <source>
        <strain evidence="12">cv. G240</strain>
        <tissue evidence="11">Leaf</tissue>
    </source>
</reference>
<dbReference type="InterPro" id="IPR004695">
    <property type="entry name" value="SLAC1/Mae1/Ssu1/TehA"/>
</dbReference>
<comment type="similarity">
    <text evidence="3">Belongs to the SLAC1 S-type anion channel family.</text>
</comment>
<keyword evidence="4" id="KW-0813">Transport</keyword>
<evidence type="ECO:0000313" key="11">
    <source>
        <dbReference type="EMBL" id="KAF5945204.1"/>
    </source>
</evidence>
<protein>
    <submittedName>
        <fullName evidence="11">Uncharacterized protein</fullName>
    </submittedName>
</protein>
<keyword evidence="8" id="KW-0406">Ion transport</keyword>